<evidence type="ECO:0000313" key="2">
    <source>
        <dbReference type="Proteomes" id="UP000063434"/>
    </source>
</evidence>
<reference evidence="1 2" key="1">
    <citation type="submission" date="2015-05" db="EMBL/GenBank/DDBJ databases">
        <title>A genomic and transcriptomic approach to investigate the blue pigment phenotype in Pseudomonas fluorescens.</title>
        <authorList>
            <person name="Andreani N.A."/>
            <person name="Cardazzo B."/>
        </authorList>
    </citation>
    <scope>NUCLEOTIDE SEQUENCE [LARGE SCALE GENOMIC DNA]</scope>
    <source>
        <strain evidence="1 2">Ps_40</strain>
    </source>
</reference>
<dbReference type="AlphaFoldDB" id="A0A109LAH3"/>
<dbReference type="EMBL" id="LCYC01000004">
    <property type="protein sequence ID" value="KWV84047.1"/>
    <property type="molecule type" value="Genomic_DNA"/>
</dbReference>
<dbReference type="Proteomes" id="UP000063434">
    <property type="component" value="Unassembled WGS sequence"/>
</dbReference>
<dbReference type="PATRIC" id="fig|294.195.peg.326"/>
<sequence>MDSKQLTQGLHQAFFAENHRIVFWYDPEQNFADALNELDLPDVQVLNMQGKSTFGTKLQLELADTQGKYLLYFPCAEPDAEDDWLLDIKLFSRSFYADRVSMIFNELGLQQVSLREHLSRRESFLKSTARVSALKRLIQSNATAEELDQAMIAVLLGSAACDITTLLCTLADQVVRDDLGLESNPGVIDELYQHELMPALLQALRDEVGYPASAEEISGEKPFSFGHFLIRLLATGFCESISEIPDWASAIAIPSASARATSRALLSRWRDSSRFYKSYDVVSSWVGEALRISDKLGEFSLETLANIATFEAVERQIIIDLTQAIPSAAPSDLQVFSRIIGERLDNYWASRHKDDDIRRKYRLLYSALAAAIELFGLRLQFGAGFHYAGTEALYKAYEGELYRFDSAYRRYVAASQRARVELLKKLDEAVEHCYAYWYLDQLGRNWGDCVEAEQRLAHWNIAGVPSQQNFYERWVQPQFEKHRSKRVVVIISDAFRYEAAVELRERINEKRYSEATLSSQLGVLPSYTTLGMASLLPHQKLEYRESAADTVFVDGQSTAGTVQRDKILAQYQGIAVTADEVKAWSRDEGRERLKDKQLVYVYHNVIDDRSDSGGPSESDTFQHVEVAIEELTELTRKILMHFNTSTVVVTADHGFLFQQSKLEAANRTALVDKPDSAFKSKKRYVLGHTLPEAKDAWQGSTKQTAGTESDTRFWIPKGANRFHFVGGARFVHGGAMPQEIVVPVLTVNQLRGEKAEKRTRRKVGVISPKSVLKMVNSIQRFDLMQTEAVREQVLPVTVAVAIFEGGQMISSEEVVTFDCTTDSMNDRLKQVRLSLAGSDFDRKRDYFLVIRDKDLNTELERYRVTIDLAFTDDFL</sequence>
<dbReference type="Pfam" id="PF08665">
    <property type="entry name" value="PglZ"/>
    <property type="match status" value="1"/>
</dbReference>
<comment type="caution">
    <text evidence="1">The sequence shown here is derived from an EMBL/GenBank/DDBJ whole genome shotgun (WGS) entry which is preliminary data.</text>
</comment>
<dbReference type="RefSeq" id="WP_060765686.1">
    <property type="nucleotide sequence ID" value="NZ_LCYC01000004.1"/>
</dbReference>
<dbReference type="NCBIfam" id="TIGR02687">
    <property type="entry name" value="BREX-1 system phosphatase PglZ type A"/>
    <property type="match status" value="1"/>
</dbReference>
<proteinExistence type="predicted"/>
<name>A0A109LAH3_PSEFL</name>
<organism evidence="1 2">
    <name type="scientific">Pseudomonas fluorescens</name>
    <dbReference type="NCBI Taxonomy" id="294"/>
    <lineage>
        <taxon>Bacteria</taxon>
        <taxon>Pseudomonadati</taxon>
        <taxon>Pseudomonadota</taxon>
        <taxon>Gammaproteobacteria</taxon>
        <taxon>Pseudomonadales</taxon>
        <taxon>Pseudomonadaceae</taxon>
        <taxon>Pseudomonas</taxon>
    </lineage>
</organism>
<dbReference type="InterPro" id="IPR014060">
    <property type="entry name" value="PglZ"/>
</dbReference>
<evidence type="ECO:0000313" key="1">
    <source>
        <dbReference type="EMBL" id="KWV84047.1"/>
    </source>
</evidence>
<accession>A0A109LAH3</accession>
<gene>
    <name evidence="1" type="ORF">PFL603g_00304</name>
</gene>
<protein>
    <submittedName>
        <fullName evidence="1">PglZ domain protein</fullName>
    </submittedName>
</protein>